<dbReference type="InterPro" id="IPR016135">
    <property type="entry name" value="UBQ-conjugating_enzyme/RWD"/>
</dbReference>
<evidence type="ECO:0000313" key="9">
    <source>
        <dbReference type="EMBL" id="GAA96603.1"/>
    </source>
</evidence>
<reference evidence="9 10" key="2">
    <citation type="journal article" date="2012" name="Open Biol.">
        <title>Characteristics of nucleosomes and linker DNA regions on the genome of the basidiomycete Mixia osmundae revealed by mono- and dinucleosome mapping.</title>
        <authorList>
            <person name="Nishida H."/>
            <person name="Kondo S."/>
            <person name="Matsumoto T."/>
            <person name="Suzuki Y."/>
            <person name="Yoshikawa H."/>
            <person name="Taylor T.D."/>
            <person name="Sugiyama J."/>
        </authorList>
    </citation>
    <scope>NUCLEOTIDE SEQUENCE [LARGE SCALE GENOMIC DNA]</scope>
    <source>
        <strain evidence="10">CBS 9802 / IAM 14324 / JCM 22182 / KY 12970</strain>
    </source>
</reference>
<evidence type="ECO:0000259" key="8">
    <source>
        <dbReference type="PROSITE" id="PS50127"/>
    </source>
</evidence>
<reference evidence="9 10" key="1">
    <citation type="journal article" date="2011" name="J. Gen. Appl. Microbiol.">
        <title>Draft genome sequencing of the enigmatic basidiomycete Mixia osmundae.</title>
        <authorList>
            <person name="Nishida H."/>
            <person name="Nagatsuka Y."/>
            <person name="Sugiyama J."/>
        </authorList>
    </citation>
    <scope>NUCLEOTIDE SEQUENCE [LARGE SCALE GENOMIC DNA]</scope>
    <source>
        <strain evidence="10">CBS 9802 / IAM 14324 / JCM 22182 / KY 12970</strain>
    </source>
</reference>
<dbReference type="InterPro" id="IPR023313">
    <property type="entry name" value="UBQ-conjugating_AS"/>
</dbReference>
<gene>
    <name evidence="9" type="primary">Mo03273</name>
    <name evidence="9" type="ORF">E5Q_03273</name>
</gene>
<dbReference type="eggNOG" id="KOG0417">
    <property type="taxonomic scope" value="Eukaryota"/>
</dbReference>
<dbReference type="GO" id="GO:0005524">
    <property type="term" value="F:ATP binding"/>
    <property type="evidence" value="ECO:0007669"/>
    <property type="project" value="UniProtKB-KW"/>
</dbReference>
<dbReference type="STRING" id="764103.G7E193"/>
<dbReference type="AlphaFoldDB" id="G7E193"/>
<name>G7E193_MIXOS</name>
<dbReference type="PANTHER" id="PTHR24068">
    <property type="entry name" value="UBIQUITIN-CONJUGATING ENZYME E2"/>
    <property type="match status" value="1"/>
</dbReference>
<feature type="region of interest" description="Disordered" evidence="7">
    <location>
        <begin position="184"/>
        <end position="219"/>
    </location>
</feature>
<dbReference type="SMART" id="SM00212">
    <property type="entry name" value="UBCc"/>
    <property type="match status" value="1"/>
</dbReference>
<evidence type="ECO:0000256" key="5">
    <source>
        <dbReference type="ARBA" id="ARBA00022840"/>
    </source>
</evidence>
<feature type="domain" description="UBC core" evidence="8">
    <location>
        <begin position="7"/>
        <end position="158"/>
    </location>
</feature>
<evidence type="ECO:0000256" key="4">
    <source>
        <dbReference type="ARBA" id="ARBA00022786"/>
    </source>
</evidence>
<dbReference type="EC" id="2.3.2.23" evidence="1"/>
<dbReference type="GO" id="GO:0061631">
    <property type="term" value="F:ubiquitin conjugating enzyme activity"/>
    <property type="evidence" value="ECO:0007669"/>
    <property type="project" value="UniProtKB-EC"/>
</dbReference>
<keyword evidence="4" id="KW-0833">Ubl conjugation pathway</keyword>
<dbReference type="Pfam" id="PF00179">
    <property type="entry name" value="UQ_con"/>
    <property type="match status" value="1"/>
</dbReference>
<dbReference type="OrthoDB" id="7851174at2759"/>
<organism evidence="9 10">
    <name type="scientific">Mixia osmundae (strain CBS 9802 / IAM 14324 / JCM 22182 / KY 12970)</name>
    <dbReference type="NCBI Taxonomy" id="764103"/>
    <lineage>
        <taxon>Eukaryota</taxon>
        <taxon>Fungi</taxon>
        <taxon>Dikarya</taxon>
        <taxon>Basidiomycota</taxon>
        <taxon>Pucciniomycotina</taxon>
        <taxon>Mixiomycetes</taxon>
        <taxon>Mixiales</taxon>
        <taxon>Mixiaceae</taxon>
        <taxon>Mixia</taxon>
    </lineage>
</organism>
<accession>G7E193</accession>
<sequence length="417" mass="46946">MPPSASVVQKRIAHEIKNLSQDNGVEGVKARPKDDGNMFDWYAELQGPANSPYEGGLFKLSIILPRDYPFKPRSRPQLQFQTKVYHPNINQNGHICLDVLKHAWSPALTISKVLLSLLSLLTDPNPDDPLVGEIAMEYRSNRKRYDQTAREWTSKYARPPPGHEMLANMGSDGKSVVIDLDSSPAQLTSNTPAVPRVNAAPPVPTARTSRTRTRSERQEDAIVIPSSPESPTLPDTRPQFMWDMPESVTLQLIPWQSGLWSFERINAPLDSEVSFRTHPTWTSFENDDIVLPVTMTVTMKAWSTRAQTNDFVQPYRSCCKVIYRMRLQFSLIEGMYSHPYSQLELTLTPSGVIVMSTSDMVRLCRSSSESSLALDRWPSCPARYSAPENLLVECVQDGTKIDWARGCDDFQIGCVPF</sequence>
<dbReference type="InterPro" id="IPR000608">
    <property type="entry name" value="UBC"/>
</dbReference>
<proteinExistence type="predicted"/>
<evidence type="ECO:0000256" key="3">
    <source>
        <dbReference type="ARBA" id="ARBA00022741"/>
    </source>
</evidence>
<dbReference type="InParanoid" id="G7E193"/>
<evidence type="ECO:0000313" key="10">
    <source>
        <dbReference type="Proteomes" id="UP000009131"/>
    </source>
</evidence>
<dbReference type="SUPFAM" id="SSF54495">
    <property type="entry name" value="UBC-like"/>
    <property type="match status" value="1"/>
</dbReference>
<dbReference type="Proteomes" id="UP000009131">
    <property type="component" value="Unassembled WGS sequence"/>
</dbReference>
<dbReference type="EMBL" id="BABT02000102">
    <property type="protein sequence ID" value="GAA96603.1"/>
    <property type="molecule type" value="Genomic_DNA"/>
</dbReference>
<comment type="caution">
    <text evidence="9">The sequence shown here is derived from an EMBL/GenBank/DDBJ whole genome shotgun (WGS) entry which is preliminary data.</text>
</comment>
<dbReference type="Gene3D" id="3.10.110.10">
    <property type="entry name" value="Ubiquitin Conjugating Enzyme"/>
    <property type="match status" value="1"/>
</dbReference>
<keyword evidence="3" id="KW-0547">Nucleotide-binding</keyword>
<keyword evidence="10" id="KW-1185">Reference proteome</keyword>
<keyword evidence="2" id="KW-0808">Transferase</keyword>
<feature type="active site" description="Glycyl thioester intermediate" evidence="6">
    <location>
        <position position="96"/>
    </location>
</feature>
<keyword evidence="5" id="KW-0067">ATP-binding</keyword>
<protein>
    <recommendedName>
        <fullName evidence="1">E2 ubiquitin-conjugating enzyme</fullName>
        <ecNumber evidence="1">2.3.2.23</ecNumber>
    </recommendedName>
</protein>
<evidence type="ECO:0000256" key="6">
    <source>
        <dbReference type="PROSITE-ProRule" id="PRU10133"/>
    </source>
</evidence>
<evidence type="ECO:0000256" key="2">
    <source>
        <dbReference type="ARBA" id="ARBA00022679"/>
    </source>
</evidence>
<dbReference type="PROSITE" id="PS00183">
    <property type="entry name" value="UBC_1"/>
    <property type="match status" value="1"/>
</dbReference>
<dbReference type="PROSITE" id="PS50127">
    <property type="entry name" value="UBC_2"/>
    <property type="match status" value="1"/>
</dbReference>
<evidence type="ECO:0000256" key="1">
    <source>
        <dbReference type="ARBA" id="ARBA00012486"/>
    </source>
</evidence>
<dbReference type="FunFam" id="3.10.110.10:FF:000060">
    <property type="entry name" value="Ubiquitin conjugating enzyme (UbcB)"/>
    <property type="match status" value="1"/>
</dbReference>
<dbReference type="HOGENOM" id="CLU_054605_0_0_1"/>
<feature type="compositionally biased region" description="Low complexity" evidence="7">
    <location>
        <begin position="190"/>
        <end position="208"/>
    </location>
</feature>
<evidence type="ECO:0000256" key="7">
    <source>
        <dbReference type="SAM" id="MobiDB-lite"/>
    </source>
</evidence>